<organism evidence="1 2">
    <name type="scientific">Dentiscutata erythropus</name>
    <dbReference type="NCBI Taxonomy" id="1348616"/>
    <lineage>
        <taxon>Eukaryota</taxon>
        <taxon>Fungi</taxon>
        <taxon>Fungi incertae sedis</taxon>
        <taxon>Mucoromycota</taxon>
        <taxon>Glomeromycotina</taxon>
        <taxon>Glomeromycetes</taxon>
        <taxon>Diversisporales</taxon>
        <taxon>Gigasporaceae</taxon>
        <taxon>Dentiscutata</taxon>
    </lineage>
</organism>
<dbReference type="OrthoDB" id="2439305at2759"/>
<keyword evidence="2" id="KW-1185">Reference proteome</keyword>
<accession>A0A9N9P4R1</accession>
<sequence length="71" mass="8293">GSEEEKDSNDEYDHELHERLMREEMARLAKLEGKTQIKPADNVYFDEEVDHDFALHRVDPNNSITLVHTIA</sequence>
<evidence type="ECO:0000313" key="1">
    <source>
        <dbReference type="EMBL" id="CAG8790873.1"/>
    </source>
</evidence>
<comment type="caution">
    <text evidence="1">The sequence shown here is derived from an EMBL/GenBank/DDBJ whole genome shotgun (WGS) entry which is preliminary data.</text>
</comment>
<proteinExistence type="predicted"/>
<feature type="non-terminal residue" evidence="1">
    <location>
        <position position="1"/>
    </location>
</feature>
<evidence type="ECO:0000313" key="2">
    <source>
        <dbReference type="Proteomes" id="UP000789405"/>
    </source>
</evidence>
<dbReference type="Proteomes" id="UP000789405">
    <property type="component" value="Unassembled WGS sequence"/>
</dbReference>
<reference evidence="1" key="1">
    <citation type="submission" date="2021-06" db="EMBL/GenBank/DDBJ databases">
        <authorList>
            <person name="Kallberg Y."/>
            <person name="Tangrot J."/>
            <person name="Rosling A."/>
        </authorList>
    </citation>
    <scope>NUCLEOTIDE SEQUENCE</scope>
    <source>
        <strain evidence="1">MA453B</strain>
    </source>
</reference>
<dbReference type="AlphaFoldDB" id="A0A9N9P4R1"/>
<protein>
    <submittedName>
        <fullName evidence="1">17691_t:CDS:1</fullName>
    </submittedName>
</protein>
<gene>
    <name evidence="1" type="ORF">DERYTH_LOCUS21404</name>
</gene>
<dbReference type="EMBL" id="CAJVPY010027217">
    <property type="protein sequence ID" value="CAG8790873.1"/>
    <property type="molecule type" value="Genomic_DNA"/>
</dbReference>
<name>A0A9N9P4R1_9GLOM</name>